<dbReference type="Proteomes" id="UP001608902">
    <property type="component" value="Unassembled WGS sequence"/>
</dbReference>
<feature type="transmembrane region" description="Helical" evidence="5">
    <location>
        <begin position="76"/>
        <end position="97"/>
    </location>
</feature>
<feature type="domain" description="G-protein coupled receptors family 1 profile" evidence="6">
    <location>
        <begin position="1"/>
        <end position="128"/>
    </location>
</feature>
<dbReference type="PRINTS" id="PR00237">
    <property type="entry name" value="GPCRRHODOPSN"/>
</dbReference>
<evidence type="ECO:0000313" key="8">
    <source>
        <dbReference type="Proteomes" id="UP001608902"/>
    </source>
</evidence>
<dbReference type="InterPro" id="IPR017452">
    <property type="entry name" value="GPCR_Rhodpsn_7TM"/>
</dbReference>
<accession>A0ABD6F3B1</accession>
<evidence type="ECO:0000256" key="3">
    <source>
        <dbReference type="ARBA" id="ARBA00022989"/>
    </source>
</evidence>
<dbReference type="GO" id="GO:0016020">
    <property type="term" value="C:membrane"/>
    <property type="evidence" value="ECO:0007669"/>
    <property type="project" value="UniProtKB-SubCell"/>
</dbReference>
<keyword evidence="4 5" id="KW-0472">Membrane</keyword>
<evidence type="ECO:0000256" key="1">
    <source>
        <dbReference type="ARBA" id="ARBA00004370"/>
    </source>
</evidence>
<evidence type="ECO:0000256" key="2">
    <source>
        <dbReference type="ARBA" id="ARBA00022692"/>
    </source>
</evidence>
<dbReference type="PANTHER" id="PTHR24224:SF36">
    <property type="entry name" value="NEMATOCIN RECEPTOR 2"/>
    <property type="match status" value="1"/>
</dbReference>
<evidence type="ECO:0000256" key="5">
    <source>
        <dbReference type="SAM" id="Phobius"/>
    </source>
</evidence>
<proteinExistence type="predicted"/>
<feature type="transmembrane region" description="Helical" evidence="5">
    <location>
        <begin position="109"/>
        <end position="131"/>
    </location>
</feature>
<evidence type="ECO:0000256" key="4">
    <source>
        <dbReference type="ARBA" id="ARBA00023136"/>
    </source>
</evidence>
<reference evidence="7 8" key="1">
    <citation type="submission" date="2024-08" db="EMBL/GenBank/DDBJ databases">
        <title>Gnathostoma spinigerum genome.</title>
        <authorList>
            <person name="Gonzalez-Bertolin B."/>
            <person name="Monzon S."/>
            <person name="Zaballos A."/>
            <person name="Jimenez P."/>
            <person name="Dekumyoy P."/>
            <person name="Varona S."/>
            <person name="Cuesta I."/>
            <person name="Sumanam S."/>
            <person name="Adisakwattana P."/>
            <person name="Gasser R.B."/>
            <person name="Hernandez-Gonzalez A."/>
            <person name="Young N.D."/>
            <person name="Perteguer M.J."/>
        </authorList>
    </citation>
    <scope>NUCLEOTIDE SEQUENCE [LARGE SCALE GENOMIC DNA]</scope>
    <source>
        <strain evidence="7">AL3</strain>
        <tissue evidence="7">Liver</tissue>
    </source>
</reference>
<dbReference type="InterPro" id="IPR000276">
    <property type="entry name" value="GPCR_Rhodpsn"/>
</dbReference>
<comment type="subcellular location">
    <subcellularLocation>
        <location evidence="1">Membrane</location>
    </subcellularLocation>
</comment>
<evidence type="ECO:0000313" key="7">
    <source>
        <dbReference type="EMBL" id="MFH4984227.1"/>
    </source>
</evidence>
<keyword evidence="3 5" id="KW-1133">Transmembrane helix</keyword>
<evidence type="ECO:0000259" key="6">
    <source>
        <dbReference type="PROSITE" id="PS50262"/>
    </source>
</evidence>
<dbReference type="PANTHER" id="PTHR24224">
    <property type="entry name" value="CARDIOACCELERATORY PEPTIDE RECEPTOR-RELATED"/>
    <property type="match status" value="1"/>
</dbReference>
<dbReference type="InterPro" id="IPR052665">
    <property type="entry name" value="Neuropeptide-GPCR"/>
</dbReference>
<organism evidence="7 8">
    <name type="scientific">Gnathostoma spinigerum</name>
    <dbReference type="NCBI Taxonomy" id="75299"/>
    <lineage>
        <taxon>Eukaryota</taxon>
        <taxon>Metazoa</taxon>
        <taxon>Ecdysozoa</taxon>
        <taxon>Nematoda</taxon>
        <taxon>Chromadorea</taxon>
        <taxon>Rhabditida</taxon>
        <taxon>Spirurina</taxon>
        <taxon>Gnathostomatomorpha</taxon>
        <taxon>Gnathostomatoidea</taxon>
        <taxon>Gnathostomatidae</taxon>
        <taxon>Gnathostoma</taxon>
    </lineage>
</organism>
<dbReference type="Gene3D" id="1.20.1070.10">
    <property type="entry name" value="Rhodopsin 7-helix transmembrane proteins"/>
    <property type="match status" value="1"/>
</dbReference>
<gene>
    <name evidence="7" type="ORF">AB6A40_010936</name>
</gene>
<dbReference type="SUPFAM" id="SSF81321">
    <property type="entry name" value="Family A G protein-coupled receptor-like"/>
    <property type="match status" value="1"/>
</dbReference>
<name>A0ABD6F3B1_9BILA</name>
<dbReference type="AlphaFoldDB" id="A0ABD6F3B1"/>
<dbReference type="Pfam" id="PF00001">
    <property type="entry name" value="7tm_1"/>
    <property type="match status" value="1"/>
</dbReference>
<dbReference type="EMBL" id="JBGFUD010015939">
    <property type="protein sequence ID" value="MFH4984227.1"/>
    <property type="molecule type" value="Genomic_DNA"/>
</dbReference>
<keyword evidence="2 5" id="KW-0812">Transmembrane</keyword>
<dbReference type="PROSITE" id="PS50262">
    <property type="entry name" value="G_PROTEIN_RECEP_F1_2"/>
    <property type="match status" value="1"/>
</dbReference>
<comment type="caution">
    <text evidence="7">The sequence shown here is derived from an EMBL/GenBank/DDBJ whole genome shotgun (WGS) entry which is preliminary data.</text>
</comment>
<protein>
    <recommendedName>
        <fullName evidence="6">G-protein coupled receptors family 1 profile domain-containing protein</fullName>
    </recommendedName>
</protein>
<sequence length="185" mass="21349">MAAIFYYFVCKAVWLSHCPSKSECQLPFKKTTVKYQVCYMPTTQTQSYVDRIRKKSSHFQRQSSEFDRQRIHTVRLTMTIIVCNFFLWSPFCIVNILQALAPHILSDKVITYIVILGNLNSCVNPWIYILFNSNHVKRALCPNSPSYNGELDSAFLNAHEVSNAPFLCTKSIVHYALTVEFASIY</sequence>
<keyword evidence="8" id="KW-1185">Reference proteome</keyword>